<proteinExistence type="predicted"/>
<organism evidence="2 3">
    <name type="scientific">Priapulus caudatus</name>
    <name type="common">Priapulid worm</name>
    <dbReference type="NCBI Taxonomy" id="37621"/>
    <lineage>
        <taxon>Eukaryota</taxon>
        <taxon>Metazoa</taxon>
        <taxon>Ecdysozoa</taxon>
        <taxon>Scalidophora</taxon>
        <taxon>Priapulida</taxon>
        <taxon>Priapulimorpha</taxon>
        <taxon>Priapulimorphida</taxon>
        <taxon>Priapulidae</taxon>
        <taxon>Priapulus</taxon>
    </lineage>
</organism>
<protein>
    <submittedName>
        <fullName evidence="3">Uncharacterized protein LOC106815397 isoform X1</fullName>
    </submittedName>
</protein>
<evidence type="ECO:0000313" key="2">
    <source>
        <dbReference type="Proteomes" id="UP000695022"/>
    </source>
</evidence>
<gene>
    <name evidence="3" type="primary">LOC106815397</name>
</gene>
<keyword evidence="2" id="KW-1185">Reference proteome</keyword>
<dbReference type="GeneID" id="106815397"/>
<dbReference type="RefSeq" id="XP_014675337.1">
    <property type="nucleotide sequence ID" value="XM_014819851.1"/>
</dbReference>
<accession>A0ABM1ET16</accession>
<sequence>MNNALSEACTICSYKFNLSNLKQESRRNILKTHDQVDILHEIALIFNTDRESLLSALQVQLPELGRSDCQSLDLFLFICKRCYALLKQHVTARNKATDTLNCLRTRGVGGLFDNHYYDERRENKAIQLSPSRGKKRGRNVLTPVKTGFTPTPKRGVSRHHEDTGRFRHRKGLFTNLKIETPRKTSPADNSTSSVTVRIGYKSRSRSSFLSGTVCKVVRALVMRQFKTAVNHLLTIPTALNCVKKSFSDIVEGESKVLCSPGSANLLRYRDATSLSGFDWDISHNHLKEIAPNTMDIIGTICGKKLVTPRIVSAMAVLLFTRNRSMCTVQSINSLFLFNRDVRSTVYRSFNRAGWCLSHNATLDRVDGVGVNFDKPVREGAALTAGQADYQQPSDQDAFSPISDHGYASVPMSPVKSAVPEITDLSCYDTLSEHHYATLRTSTPIHRGCSQRLETCEMDGFYPLDLQAENHSVHVDVFPSVTVMELTDSEIGAYIEIETEVEHSTAR</sequence>
<feature type="region of interest" description="Disordered" evidence="1">
    <location>
        <begin position="131"/>
        <end position="163"/>
    </location>
</feature>
<evidence type="ECO:0000313" key="3">
    <source>
        <dbReference type="RefSeq" id="XP_014675337.1"/>
    </source>
</evidence>
<name>A0ABM1ET16_PRICU</name>
<dbReference type="Proteomes" id="UP000695022">
    <property type="component" value="Unplaced"/>
</dbReference>
<reference evidence="3" key="1">
    <citation type="submission" date="2025-08" db="UniProtKB">
        <authorList>
            <consortium name="RefSeq"/>
        </authorList>
    </citation>
    <scope>IDENTIFICATION</scope>
</reference>
<evidence type="ECO:0000256" key="1">
    <source>
        <dbReference type="SAM" id="MobiDB-lite"/>
    </source>
</evidence>